<dbReference type="SUPFAM" id="SSF56300">
    <property type="entry name" value="Metallo-dependent phosphatases"/>
    <property type="match status" value="1"/>
</dbReference>
<feature type="region of interest" description="Disordered" evidence="2">
    <location>
        <begin position="165"/>
        <end position="206"/>
    </location>
</feature>
<dbReference type="CDD" id="cd07381">
    <property type="entry name" value="MPP_CapA"/>
    <property type="match status" value="1"/>
</dbReference>
<reference evidence="5" key="1">
    <citation type="journal article" date="2020" name="mSystems">
        <title>Genome- and Community-Level Interaction Insights into Carbon Utilization and Element Cycling Functions of Hydrothermarchaeota in Hydrothermal Sediment.</title>
        <authorList>
            <person name="Zhou Z."/>
            <person name="Liu Y."/>
            <person name="Xu W."/>
            <person name="Pan J."/>
            <person name="Luo Z.H."/>
            <person name="Li M."/>
        </authorList>
    </citation>
    <scope>NUCLEOTIDE SEQUENCE [LARGE SCALE GENOMIC DNA]</scope>
    <source>
        <strain evidence="5">SpSt-418</strain>
    </source>
</reference>
<dbReference type="Pfam" id="PF09587">
    <property type="entry name" value="PGA_cap"/>
    <property type="match status" value="1"/>
</dbReference>
<dbReference type="PANTHER" id="PTHR33393">
    <property type="entry name" value="POLYGLUTAMINE SYNTHESIS ACCESSORY PROTEIN RV0574C-RELATED"/>
    <property type="match status" value="1"/>
</dbReference>
<dbReference type="InterPro" id="IPR019079">
    <property type="entry name" value="Capsule_synth_CapA"/>
</dbReference>
<evidence type="ECO:0000256" key="2">
    <source>
        <dbReference type="SAM" id="MobiDB-lite"/>
    </source>
</evidence>
<accession>A0A7C3KBK6</accession>
<keyword evidence="3" id="KW-0472">Membrane</keyword>
<feature type="compositionally biased region" description="Pro residues" evidence="2">
    <location>
        <begin position="175"/>
        <end position="206"/>
    </location>
</feature>
<keyword evidence="3" id="KW-1133">Transmembrane helix</keyword>
<dbReference type="PANTHER" id="PTHR33393:SF11">
    <property type="entry name" value="POLYGLUTAMINE SYNTHESIS ACCESSORY PROTEIN RV0574C-RELATED"/>
    <property type="match status" value="1"/>
</dbReference>
<dbReference type="SMART" id="SM00854">
    <property type="entry name" value="PGA_cap"/>
    <property type="match status" value="1"/>
</dbReference>
<comment type="similarity">
    <text evidence="1">Belongs to the CapA family.</text>
</comment>
<dbReference type="InterPro" id="IPR029052">
    <property type="entry name" value="Metallo-depent_PP-like"/>
</dbReference>
<keyword evidence="3" id="KW-0812">Transmembrane</keyword>
<dbReference type="EMBL" id="DSRU01000022">
    <property type="protein sequence ID" value="HFM96450.1"/>
    <property type="molecule type" value="Genomic_DNA"/>
</dbReference>
<evidence type="ECO:0000259" key="4">
    <source>
        <dbReference type="SMART" id="SM00854"/>
    </source>
</evidence>
<sequence>MMNQRGSQVVTVIDQIQVFNRAKQGEPEAIAQIINLGLSANGIRASVVRRDRTLLVLLESTTPPDPEIYVTVMRKGLEKLAIADLERVHLCGQSFGQTTPTWHRVLRLRDRSKAAPRPAQPKRSRRVPSHYLLIPLTVVSAGLGLIAGTVFNLRQTGSISPIQPVVAQSPTSPEAVPPASLPVPASPVPDLPPEPYLPPTSEPTPSPTFQPITIKAVGDIILGTNFPSDRLPPRQGKTLLLGMKPYLKGADIVFGNYESTFTTFSKPAKTMAPGKPIYAFRTPPGYVYRLQEAGFHVLSVANNHSFDFFERGFADTIRSIEYVGLQAVGKKNEIVYRQVRNQTIAFIGFSYLDFHNTVHDLKTAQDLVRQADKKADIVVVSYHAGKEGSDATRTFNQTEYFFGENRGNLIAFSRAVVNAGADLVLGHGPHVPRAIELYQGRIIAYSLGNFVGYRTLSTAGNLGTSLILQTNLDQDGTFLSGRIIPVRLSSDGIPFYDKEFRSVKLIQQLNQLDFPKSPLKIDSKGNLTRIKTQ</sequence>
<protein>
    <submittedName>
        <fullName evidence="5">CapA family protein</fullName>
    </submittedName>
</protein>
<evidence type="ECO:0000256" key="1">
    <source>
        <dbReference type="ARBA" id="ARBA00005662"/>
    </source>
</evidence>
<dbReference type="Gene3D" id="3.60.21.10">
    <property type="match status" value="1"/>
</dbReference>
<name>A0A7C3KBK6_9CYAN</name>
<evidence type="ECO:0000256" key="3">
    <source>
        <dbReference type="SAM" id="Phobius"/>
    </source>
</evidence>
<feature type="domain" description="Capsule synthesis protein CapA" evidence="4">
    <location>
        <begin position="213"/>
        <end position="454"/>
    </location>
</feature>
<dbReference type="AlphaFoldDB" id="A0A7C3KBK6"/>
<dbReference type="InterPro" id="IPR052169">
    <property type="entry name" value="CW_Biosynth-Accessory"/>
</dbReference>
<feature type="transmembrane region" description="Helical" evidence="3">
    <location>
        <begin position="131"/>
        <end position="151"/>
    </location>
</feature>
<organism evidence="5">
    <name type="scientific">Oscillatoriales cyanobacterium SpSt-418</name>
    <dbReference type="NCBI Taxonomy" id="2282169"/>
    <lineage>
        <taxon>Bacteria</taxon>
        <taxon>Bacillati</taxon>
        <taxon>Cyanobacteriota</taxon>
        <taxon>Cyanophyceae</taxon>
        <taxon>Oscillatoriophycideae</taxon>
        <taxon>Oscillatoriales</taxon>
    </lineage>
</organism>
<comment type="caution">
    <text evidence="5">The sequence shown here is derived from an EMBL/GenBank/DDBJ whole genome shotgun (WGS) entry which is preliminary data.</text>
</comment>
<gene>
    <name evidence="5" type="ORF">ENR64_01540</name>
</gene>
<evidence type="ECO:0000313" key="5">
    <source>
        <dbReference type="EMBL" id="HFM96450.1"/>
    </source>
</evidence>
<proteinExistence type="inferred from homology"/>